<proteinExistence type="predicted"/>
<dbReference type="NCBIfam" id="TIGR02681">
    <property type="entry name" value="phage_pRha"/>
    <property type="match status" value="1"/>
</dbReference>
<accession>A0A4Q1TE77</accession>
<dbReference type="Proteomes" id="UP000290475">
    <property type="component" value="Unassembled WGS sequence"/>
</dbReference>
<evidence type="ECO:0000313" key="1">
    <source>
        <dbReference type="EMBL" id="RXT16472.1"/>
    </source>
</evidence>
<dbReference type="AlphaFoldDB" id="A0A4Q1TE77"/>
<dbReference type="RefSeq" id="WP_167470217.1">
    <property type="nucleotide sequence ID" value="NZ_MSSM01000089.1"/>
</dbReference>
<dbReference type="Pfam" id="PF09669">
    <property type="entry name" value="Phage_pRha"/>
    <property type="match status" value="1"/>
</dbReference>
<comment type="caution">
    <text evidence="1">The sequence shown here is derived from an EMBL/GenBank/DDBJ whole genome shotgun (WGS) entry which is preliminary data.</text>
</comment>
<evidence type="ECO:0000313" key="2">
    <source>
        <dbReference type="Proteomes" id="UP000290475"/>
    </source>
</evidence>
<dbReference type="EMBL" id="MSSM01000089">
    <property type="protein sequence ID" value="RXT16472.1"/>
    <property type="molecule type" value="Genomic_DNA"/>
</dbReference>
<name>A0A4Q1TE77_9LACO</name>
<dbReference type="InterPro" id="IPR014054">
    <property type="entry name" value="Phage_regulatory_Rha"/>
</dbReference>
<organism evidence="1 2">
    <name type="scientific">Lacticaseibacillus chiayiensis</name>
    <dbReference type="NCBI Taxonomy" id="2100821"/>
    <lineage>
        <taxon>Bacteria</taxon>
        <taxon>Bacillati</taxon>
        <taxon>Bacillota</taxon>
        <taxon>Bacilli</taxon>
        <taxon>Lactobacillales</taxon>
        <taxon>Lactobacillaceae</taxon>
        <taxon>Lacticaseibacillus</taxon>
    </lineage>
</organism>
<feature type="non-terminal residue" evidence="1">
    <location>
        <position position="127"/>
    </location>
</feature>
<sequence>MNELIIMHDRQAVTTSLKVAESFGKNHRDVLAAIRDLMSSAENYAVLKKYFIYGSYTASNGKTNPMYYMNRDGFTLLAVGFTGKRALQFKIQYIQAFNSMETQIRTGYAIPGSYAEALKLAASQAEQ</sequence>
<gene>
    <name evidence="1" type="ORF">BVJ53_14630</name>
</gene>
<reference evidence="1 2" key="1">
    <citation type="submission" date="2017-01" db="EMBL/GenBank/DDBJ databases">
        <title>Lactobacillus chiayiensis sp. nov., a lactic acid bacterium isolated from compost.</title>
        <authorList>
            <person name="Huang C.-H."/>
        </authorList>
    </citation>
    <scope>NUCLEOTIDE SEQUENCE [LARGE SCALE GENOMIC DNA]</scope>
    <source>
        <strain evidence="2">chh01</strain>
    </source>
</reference>
<protein>
    <submittedName>
        <fullName evidence="1">Phage regulatory protein/antirepressor Ant</fullName>
    </submittedName>
</protein>